<dbReference type="GO" id="GO:0005737">
    <property type="term" value="C:cytoplasm"/>
    <property type="evidence" value="ECO:0007669"/>
    <property type="project" value="TreeGrafter"/>
</dbReference>
<dbReference type="Pfam" id="PF10410">
    <property type="entry name" value="DnaB_bind"/>
    <property type="match status" value="1"/>
</dbReference>
<dbReference type="AlphaFoldDB" id="X0V138"/>
<evidence type="ECO:0000259" key="1">
    <source>
        <dbReference type="Pfam" id="PF10410"/>
    </source>
</evidence>
<dbReference type="PANTHER" id="PTHR30313:SF2">
    <property type="entry name" value="DNA PRIMASE"/>
    <property type="match status" value="1"/>
</dbReference>
<feature type="domain" description="DNA primase DnaB-helicase binding" evidence="1">
    <location>
        <begin position="26"/>
        <end position="80"/>
    </location>
</feature>
<protein>
    <recommendedName>
        <fullName evidence="1">DNA primase DnaB-helicase binding domain-containing protein</fullName>
    </recommendedName>
</protein>
<dbReference type="GO" id="GO:0016779">
    <property type="term" value="F:nucleotidyltransferase activity"/>
    <property type="evidence" value="ECO:0007669"/>
    <property type="project" value="InterPro"/>
</dbReference>
<dbReference type="InterPro" id="IPR016136">
    <property type="entry name" value="DNA_helicase_N/primase_C"/>
</dbReference>
<dbReference type="PANTHER" id="PTHR30313">
    <property type="entry name" value="DNA PRIMASE"/>
    <property type="match status" value="1"/>
</dbReference>
<dbReference type="InterPro" id="IPR019475">
    <property type="entry name" value="DNA_primase_DnaB-bd"/>
</dbReference>
<evidence type="ECO:0000313" key="2">
    <source>
        <dbReference type="EMBL" id="GAF94360.1"/>
    </source>
</evidence>
<dbReference type="SUPFAM" id="SSF56731">
    <property type="entry name" value="DNA primase core"/>
    <property type="match status" value="1"/>
</dbReference>
<accession>X0V138</accession>
<comment type="caution">
    <text evidence="2">The sequence shown here is derived from an EMBL/GenBank/DDBJ whole genome shotgun (WGS) entry which is preliminary data.</text>
</comment>
<proteinExistence type="predicted"/>
<organism evidence="2">
    <name type="scientific">marine sediment metagenome</name>
    <dbReference type="NCBI Taxonomy" id="412755"/>
    <lineage>
        <taxon>unclassified sequences</taxon>
        <taxon>metagenomes</taxon>
        <taxon>ecological metagenomes</taxon>
    </lineage>
</organism>
<dbReference type="GO" id="GO:0006269">
    <property type="term" value="P:DNA replication, synthesis of primer"/>
    <property type="evidence" value="ECO:0007669"/>
    <property type="project" value="TreeGrafter"/>
</dbReference>
<sequence length="266" mass="30613">DPDSFINKSGPDEFKKLVKKSTSGLKYLIDNQLQEARLDIPEEKAKIARSIWDEIKKIPDSIVLNEYIKETSEYLSIDEETLRSMIQRKSTAKKKGVEEKSFLTKSSFLNAEKRLLQIVIEDETIAQYIFPEIKEEYLLGLMSRSIFMTLLEDFKAGTKTSLHEIKEKIEPSLLSSLSKALLEKEQTPSVEEAFECLNTLKQLSLENHTKELKAEITKLEKQGKGEKVLSLIKQLQDIKMQLSSLSERNYQNMDYNNQNISIKGRS</sequence>
<dbReference type="EMBL" id="BARS01019752">
    <property type="protein sequence ID" value="GAF94360.1"/>
    <property type="molecule type" value="Genomic_DNA"/>
</dbReference>
<name>X0V138_9ZZZZ</name>
<dbReference type="Gene3D" id="1.10.860.10">
    <property type="entry name" value="DNAb Helicase, Chain A"/>
    <property type="match status" value="1"/>
</dbReference>
<dbReference type="InterPro" id="IPR050219">
    <property type="entry name" value="DnaG_primase"/>
</dbReference>
<reference evidence="2" key="1">
    <citation type="journal article" date="2014" name="Front. Microbiol.">
        <title>High frequency of phylogenetically diverse reductive dehalogenase-homologous genes in deep subseafloor sedimentary metagenomes.</title>
        <authorList>
            <person name="Kawai M."/>
            <person name="Futagami T."/>
            <person name="Toyoda A."/>
            <person name="Takaki Y."/>
            <person name="Nishi S."/>
            <person name="Hori S."/>
            <person name="Arai W."/>
            <person name="Tsubouchi T."/>
            <person name="Morono Y."/>
            <person name="Uchiyama I."/>
            <person name="Ito T."/>
            <person name="Fujiyama A."/>
            <person name="Inagaki F."/>
            <person name="Takami H."/>
        </authorList>
    </citation>
    <scope>NUCLEOTIDE SEQUENCE</scope>
    <source>
        <strain evidence="2">Expedition CK06-06</strain>
    </source>
</reference>
<feature type="non-terminal residue" evidence="2">
    <location>
        <position position="1"/>
    </location>
</feature>
<gene>
    <name evidence="2" type="ORF">S01H1_31953</name>
</gene>